<dbReference type="SUPFAM" id="SSF53474">
    <property type="entry name" value="alpha/beta-Hydrolases"/>
    <property type="match status" value="1"/>
</dbReference>
<dbReference type="PANTHER" id="PTHR12277">
    <property type="entry name" value="ALPHA/BETA HYDROLASE DOMAIN-CONTAINING PROTEIN"/>
    <property type="match status" value="1"/>
</dbReference>
<dbReference type="RefSeq" id="WP_100737421.1">
    <property type="nucleotide sequence ID" value="NZ_CP033615.1"/>
</dbReference>
<sequence>MIRKRWVWPILILPFLVLLIVCAGLWSASNQLLFPSWHGVVQDLSVCNQDAEKHWGKNCGNLRTTKEYEFKEVQILSINGYRLPGWMIETEPNGFARARGAIVLVHGGGSDRREMTRHLRFFLINKLDVLTFDLGCHGEAPCPVEGLTYGQRESRDVFSSYLYLSKKYQKVYAMGSSIGAGSILIALPQMPKLNGVIVENPMESFQRLISDSPEAQSAPKKFVQAMIDLSMLRGKFDGLLSPKNSLPLANGIPIYFVHSRKDRVVSYRQTQELFDLYAGPKTIWLPDFGDHGTIRETNPAEYEQKLSNFLMRTE</sequence>
<dbReference type="KEGG" id="lkm:EFP84_18675"/>
<accession>A0AAD0XSC5</accession>
<gene>
    <name evidence="1" type="ORF">EFP84_18675</name>
</gene>
<dbReference type="GO" id="GO:0016787">
    <property type="term" value="F:hydrolase activity"/>
    <property type="evidence" value="ECO:0007669"/>
    <property type="project" value="UniProtKB-KW"/>
</dbReference>
<reference evidence="1 2" key="1">
    <citation type="submission" date="2018-11" db="EMBL/GenBank/DDBJ databases">
        <title>Complete genome sequence of Leptospira kmetyi isolate LS 001/16 from soil sample associated with a leptospirosis patient in Kelantan.</title>
        <authorList>
            <person name="Muhammad Yusoff F."/>
            <person name="Muhammad Yusoff S."/>
            <person name="Ahmad M.N."/>
            <person name="Yusof N.Y."/>
            <person name="Aziah I."/>
        </authorList>
    </citation>
    <scope>NUCLEOTIDE SEQUENCE [LARGE SCALE GENOMIC DNA]</scope>
    <source>
        <strain evidence="1 2">LS 001/16</strain>
    </source>
</reference>
<organism evidence="1 2">
    <name type="scientific">Leptospira kmetyi</name>
    <dbReference type="NCBI Taxonomy" id="408139"/>
    <lineage>
        <taxon>Bacteria</taxon>
        <taxon>Pseudomonadati</taxon>
        <taxon>Spirochaetota</taxon>
        <taxon>Spirochaetia</taxon>
        <taxon>Leptospirales</taxon>
        <taxon>Leptospiraceae</taxon>
        <taxon>Leptospira</taxon>
    </lineage>
</organism>
<evidence type="ECO:0000313" key="1">
    <source>
        <dbReference type="EMBL" id="AYV57671.1"/>
    </source>
</evidence>
<dbReference type="EMBL" id="CP033615">
    <property type="protein sequence ID" value="AYV57671.1"/>
    <property type="molecule type" value="Genomic_DNA"/>
</dbReference>
<dbReference type="Gene3D" id="3.40.50.1820">
    <property type="entry name" value="alpha/beta hydrolase"/>
    <property type="match status" value="1"/>
</dbReference>
<dbReference type="InterPro" id="IPR029058">
    <property type="entry name" value="AB_hydrolase_fold"/>
</dbReference>
<proteinExistence type="predicted"/>
<protein>
    <submittedName>
        <fullName evidence="1">Alpha/beta hydrolase</fullName>
    </submittedName>
</protein>
<name>A0AAD0XSC5_9LEPT</name>
<keyword evidence="1" id="KW-0378">Hydrolase</keyword>
<dbReference type="Proteomes" id="UP000276407">
    <property type="component" value="Chromosome 2"/>
</dbReference>
<dbReference type="AlphaFoldDB" id="A0AAD0XSC5"/>
<evidence type="ECO:0000313" key="2">
    <source>
        <dbReference type="Proteomes" id="UP000276407"/>
    </source>
</evidence>